<reference evidence="6" key="1">
    <citation type="submission" date="2017-12" db="EMBL/GenBank/DDBJ databases">
        <authorList>
            <person name="Yu X.-Y."/>
        </authorList>
    </citation>
    <scope>NUCLEOTIDE SEQUENCE [LARGE SCALE GENOMIC DNA]</scope>
    <source>
        <strain evidence="6">ZYSR67-Z</strain>
    </source>
</reference>
<evidence type="ECO:0000259" key="4">
    <source>
        <dbReference type="Pfam" id="PF01515"/>
    </source>
</evidence>
<comment type="similarity">
    <text evidence="1">Belongs to the phosphate acetyltransferase and butyryltransferase family.</text>
</comment>
<sequence length="314" mass="32804">MDVSHRTSPNHPHLQHFIDQAHNLPGAVVTAVVHPVDALSLAGALQAAEQGIIEPWLVGPQSRIRAAAEAADLDIRGLRLIDSEHSHAAAAEAVRLVRAGEVHALMKGGLATGELLAAVTDRQLGLRTERRLSHIFVLDVPSYHKPLLVTDAAINIAPGLAEKADILQNAFDCAHALGIAEPRAAILCAVEKVMPNMPATLDAAALCKMVERGQISGGIADGPLAFDNAISRQAAEAKGIRSTVAGEVDILLAPDLEAGNILSKQLQYLAGATAAGIVMGARVPIILTSRADGSLERLASSAVALLVARHMGRL</sequence>
<comment type="caution">
    <text evidence="5">The sequence shown here is derived from an EMBL/GenBank/DDBJ whole genome shotgun (WGS) entry which is preliminary data.</text>
</comment>
<evidence type="ECO:0000313" key="6">
    <source>
        <dbReference type="Proteomes" id="UP000242861"/>
    </source>
</evidence>
<feature type="domain" description="Phosphate acetyl/butaryl transferase" evidence="4">
    <location>
        <begin position="92"/>
        <end position="298"/>
    </location>
</feature>
<dbReference type="SUPFAM" id="SSF53659">
    <property type="entry name" value="Isocitrate/Isopropylmalate dehydrogenase-like"/>
    <property type="match status" value="1"/>
</dbReference>
<dbReference type="NCBIfam" id="NF008852">
    <property type="entry name" value="PRK11890.1"/>
    <property type="match status" value="1"/>
</dbReference>
<dbReference type="InterPro" id="IPR002505">
    <property type="entry name" value="PTA_PTB"/>
</dbReference>
<evidence type="ECO:0000256" key="3">
    <source>
        <dbReference type="ARBA" id="ARBA00023315"/>
    </source>
</evidence>
<evidence type="ECO:0000256" key="1">
    <source>
        <dbReference type="ARBA" id="ARBA00005656"/>
    </source>
</evidence>
<evidence type="ECO:0000313" key="5">
    <source>
        <dbReference type="EMBL" id="PKF70707.1"/>
    </source>
</evidence>
<dbReference type="RefSeq" id="WP_101193853.1">
    <property type="nucleotide sequence ID" value="NZ_PIYS01000021.1"/>
</dbReference>
<accession>A0A2I0CNG3</accession>
<evidence type="ECO:0000256" key="2">
    <source>
        <dbReference type="ARBA" id="ARBA00022679"/>
    </source>
</evidence>
<dbReference type="AlphaFoldDB" id="A0A2I0CNG3"/>
<dbReference type="EC" id="2.3.1.8" evidence="5"/>
<dbReference type="NCBIfam" id="NF006045">
    <property type="entry name" value="PRK08190.1"/>
    <property type="match status" value="1"/>
</dbReference>
<dbReference type="InterPro" id="IPR012147">
    <property type="entry name" value="P_Ac_Bu_trans"/>
</dbReference>
<name>A0A2I0CNG3_9PSED</name>
<dbReference type="Gene3D" id="3.40.718.10">
    <property type="entry name" value="Isopropylmalate Dehydrogenase"/>
    <property type="match status" value="1"/>
</dbReference>
<keyword evidence="2 5" id="KW-0808">Transferase</keyword>
<dbReference type="Pfam" id="PF01515">
    <property type="entry name" value="PTA_PTB"/>
    <property type="match status" value="1"/>
</dbReference>
<keyword evidence="3 5" id="KW-0012">Acyltransferase</keyword>
<dbReference type="PANTHER" id="PTHR43356:SF2">
    <property type="entry name" value="PHOSPHATE ACETYLTRANSFERASE"/>
    <property type="match status" value="1"/>
</dbReference>
<dbReference type="GO" id="GO:0008959">
    <property type="term" value="F:phosphate acetyltransferase activity"/>
    <property type="evidence" value="ECO:0007669"/>
    <property type="project" value="UniProtKB-EC"/>
</dbReference>
<protein>
    <submittedName>
        <fullName evidence="5">Phosphate acetyltransferase</fullName>
        <ecNumber evidence="5">2.3.1.8</ecNumber>
    </submittedName>
</protein>
<organism evidence="5 6">
    <name type="scientific">Pseudomonas fluvialis</name>
    <dbReference type="NCBI Taxonomy" id="1793966"/>
    <lineage>
        <taxon>Bacteria</taxon>
        <taxon>Pseudomonadati</taxon>
        <taxon>Pseudomonadota</taxon>
        <taxon>Gammaproteobacteria</taxon>
        <taxon>Pseudomonadales</taxon>
        <taxon>Pseudomonadaceae</taxon>
        <taxon>Pseudomonas</taxon>
    </lineage>
</organism>
<dbReference type="PANTHER" id="PTHR43356">
    <property type="entry name" value="PHOSPHATE ACETYLTRANSFERASE"/>
    <property type="match status" value="1"/>
</dbReference>
<proteinExistence type="inferred from homology"/>
<dbReference type="InterPro" id="IPR050500">
    <property type="entry name" value="Phos_Acetyltrans/Butyryltrans"/>
</dbReference>
<dbReference type="EMBL" id="PIYS01000021">
    <property type="protein sequence ID" value="PKF70707.1"/>
    <property type="molecule type" value="Genomic_DNA"/>
</dbReference>
<gene>
    <name evidence="5" type="ORF">CW360_11855</name>
</gene>
<dbReference type="Proteomes" id="UP000242861">
    <property type="component" value="Unassembled WGS sequence"/>
</dbReference>
<dbReference type="PIRSF" id="PIRSF000428">
    <property type="entry name" value="P_Ac_trans"/>
    <property type="match status" value="1"/>
</dbReference>